<comment type="caution">
    <text evidence="2">The sequence shown here is derived from an EMBL/GenBank/DDBJ whole genome shotgun (WGS) entry which is preliminary data.</text>
</comment>
<name>A0A0A6VNG1_KOCRO</name>
<dbReference type="PRINTS" id="PR00469">
    <property type="entry name" value="PNDRDTASEII"/>
</dbReference>
<dbReference type="InterPro" id="IPR036188">
    <property type="entry name" value="FAD/NAD-bd_sf"/>
</dbReference>
<dbReference type="SUPFAM" id="SSF51905">
    <property type="entry name" value="FAD/NAD(P)-binding domain"/>
    <property type="match status" value="2"/>
</dbReference>
<organism evidence="2 3">
    <name type="scientific">Kocuria rosea subsp. polaris</name>
    <dbReference type="NCBI Taxonomy" id="136273"/>
    <lineage>
        <taxon>Bacteria</taxon>
        <taxon>Bacillati</taxon>
        <taxon>Actinomycetota</taxon>
        <taxon>Actinomycetes</taxon>
        <taxon>Micrococcales</taxon>
        <taxon>Micrococcaceae</taxon>
        <taxon>Kocuria</taxon>
    </lineage>
</organism>
<reference evidence="2 3" key="1">
    <citation type="journal article" date="2003" name="Int. J. Syst. Evol. Microbiol.">
        <title>Kocuria polaris sp. nov., an orange-pigmented psychrophilic bacterium isolated from an Antarctic cyanobacterial mat sample.</title>
        <authorList>
            <person name="Reddy G.S."/>
            <person name="Prakash J.S."/>
            <person name="Prabahar V."/>
            <person name="Matsumoto G.I."/>
            <person name="Stackebrandt E."/>
            <person name="Shivaji S."/>
        </authorList>
    </citation>
    <scope>NUCLEOTIDE SEQUENCE [LARGE SCALE GENOMIC DNA]</scope>
    <source>
        <strain evidence="2 3">CMS 76or</strain>
    </source>
</reference>
<dbReference type="Gene3D" id="3.50.50.60">
    <property type="entry name" value="FAD/NAD(P)-binding domain"/>
    <property type="match status" value="2"/>
</dbReference>
<dbReference type="PRINTS" id="PR00368">
    <property type="entry name" value="FADPNR"/>
</dbReference>
<evidence type="ECO:0000313" key="2">
    <source>
        <dbReference type="EMBL" id="KHD96610.1"/>
    </source>
</evidence>
<dbReference type="GO" id="GO:0070224">
    <property type="term" value="F:sulfide:quinone oxidoreductase activity"/>
    <property type="evidence" value="ECO:0007669"/>
    <property type="project" value="TreeGrafter"/>
</dbReference>
<accession>A0A0A6VNG1</accession>
<evidence type="ECO:0000313" key="3">
    <source>
        <dbReference type="Proteomes" id="UP000030466"/>
    </source>
</evidence>
<dbReference type="Pfam" id="PF07992">
    <property type="entry name" value="Pyr_redox_2"/>
    <property type="match status" value="1"/>
</dbReference>
<protein>
    <recommendedName>
        <fullName evidence="1">FAD/NAD(P)-binding domain-containing protein</fullName>
    </recommendedName>
</protein>
<feature type="domain" description="FAD/NAD(P)-binding" evidence="1">
    <location>
        <begin position="11"/>
        <end position="124"/>
    </location>
</feature>
<dbReference type="AlphaFoldDB" id="A0A0A6VNG1"/>
<keyword evidence="3" id="KW-1185">Reference proteome</keyword>
<dbReference type="OrthoDB" id="9802771at2"/>
<dbReference type="EMBL" id="JSUH01000015">
    <property type="protein sequence ID" value="KHD96610.1"/>
    <property type="molecule type" value="Genomic_DNA"/>
</dbReference>
<proteinExistence type="predicted"/>
<dbReference type="GO" id="GO:0070221">
    <property type="term" value="P:sulfide oxidation, using sulfide:quinone oxidoreductase"/>
    <property type="evidence" value="ECO:0007669"/>
    <property type="project" value="TreeGrafter"/>
</dbReference>
<dbReference type="PANTHER" id="PTHR10632:SF2">
    <property type="entry name" value="SULFIDE:QUINONE OXIDOREDUCTASE, MITOCHONDRIAL"/>
    <property type="match status" value="1"/>
</dbReference>
<sequence length="404" mass="44072">MTTAPLDHATDVLVIGGGNAGISLAARLRRKGITDIVIAEPKSTHHYRPMLSYVGAGLKSVPQMSRAQHRVMPRGVRWVQDRVQALDPAARMATLSSGEHIGYRHVVICAGSTPDWDRVPGSAEAMAGPHASTNYTVELAPRTWELIRGLRRGRALFTIPDGPAPTPQIGQKILYLACDYWQRQGVLQDIEVTLLTPTATVFGQPDVDRVLQPWVRRYGITVLTSAHVQSIDAASRRLRATIEGTPRDLPYDLLHHSPVHRAPAWIADAGLGVAPGAGTAWAGYADVDAQTLRHRRVPTVWACGDAAALETASSGGALRHQTKILTENLLATRDGREPTASYDGYTVTPVTVQRGRAVLAEFDRDNELAPSIPGVPLLAPNRASWFFDLEVLPRDYWNVILRGF</sequence>
<dbReference type="InterPro" id="IPR015904">
    <property type="entry name" value="Sulphide_quinone_reductase"/>
</dbReference>
<dbReference type="Proteomes" id="UP000030466">
    <property type="component" value="Unassembled WGS sequence"/>
</dbReference>
<gene>
    <name evidence="2" type="ORF">GY22_14980</name>
</gene>
<dbReference type="RefSeq" id="WP_035929567.1">
    <property type="nucleotide sequence ID" value="NZ_JSUH01000015.1"/>
</dbReference>
<dbReference type="InterPro" id="IPR023753">
    <property type="entry name" value="FAD/NAD-binding_dom"/>
</dbReference>
<dbReference type="PANTHER" id="PTHR10632">
    <property type="entry name" value="SULFIDE:QUINONE OXIDOREDUCTASE"/>
    <property type="match status" value="1"/>
</dbReference>
<dbReference type="GO" id="GO:0071949">
    <property type="term" value="F:FAD binding"/>
    <property type="evidence" value="ECO:0007669"/>
    <property type="project" value="TreeGrafter"/>
</dbReference>
<evidence type="ECO:0000259" key="1">
    <source>
        <dbReference type="Pfam" id="PF07992"/>
    </source>
</evidence>